<dbReference type="AlphaFoldDB" id="A0A9P0HRQ6"/>
<keyword evidence="3" id="KW-1185">Reference proteome</keyword>
<evidence type="ECO:0000313" key="2">
    <source>
        <dbReference type="EMBL" id="CAH1407084.1"/>
    </source>
</evidence>
<accession>A0A9P0HRQ6</accession>
<evidence type="ECO:0000313" key="3">
    <source>
        <dbReference type="Proteomes" id="UP001152798"/>
    </source>
</evidence>
<gene>
    <name evidence="2" type="ORF">NEZAVI_LOCUS14892</name>
</gene>
<feature type="region of interest" description="Disordered" evidence="1">
    <location>
        <begin position="1"/>
        <end position="27"/>
    </location>
</feature>
<evidence type="ECO:0000256" key="1">
    <source>
        <dbReference type="SAM" id="MobiDB-lite"/>
    </source>
</evidence>
<dbReference type="EMBL" id="OV725083">
    <property type="protein sequence ID" value="CAH1407084.1"/>
    <property type="molecule type" value="Genomic_DNA"/>
</dbReference>
<dbReference type="Proteomes" id="UP001152798">
    <property type="component" value="Chromosome 7"/>
</dbReference>
<sequence length="114" mass="12483">MLESSCAEGEDVLDQDGIAKENNRSSTPHSAVLVEDVGRYRPFGPNILVWRYSVGLVLVRLGWCTPDPAVPGRSDLGNALYSPPPAERAAAPSPGFHRQHLVLFKNVTFFHSLL</sequence>
<name>A0A9P0HRQ6_NEZVI</name>
<protein>
    <submittedName>
        <fullName evidence="2">Uncharacterized protein</fullName>
    </submittedName>
</protein>
<reference evidence="2" key="1">
    <citation type="submission" date="2022-01" db="EMBL/GenBank/DDBJ databases">
        <authorList>
            <person name="King R."/>
        </authorList>
    </citation>
    <scope>NUCLEOTIDE SEQUENCE</scope>
</reference>
<organism evidence="2 3">
    <name type="scientific">Nezara viridula</name>
    <name type="common">Southern green stink bug</name>
    <name type="synonym">Cimex viridulus</name>
    <dbReference type="NCBI Taxonomy" id="85310"/>
    <lineage>
        <taxon>Eukaryota</taxon>
        <taxon>Metazoa</taxon>
        <taxon>Ecdysozoa</taxon>
        <taxon>Arthropoda</taxon>
        <taxon>Hexapoda</taxon>
        <taxon>Insecta</taxon>
        <taxon>Pterygota</taxon>
        <taxon>Neoptera</taxon>
        <taxon>Paraneoptera</taxon>
        <taxon>Hemiptera</taxon>
        <taxon>Heteroptera</taxon>
        <taxon>Panheteroptera</taxon>
        <taxon>Pentatomomorpha</taxon>
        <taxon>Pentatomoidea</taxon>
        <taxon>Pentatomidae</taxon>
        <taxon>Pentatominae</taxon>
        <taxon>Nezara</taxon>
    </lineage>
</organism>
<proteinExistence type="predicted"/>